<keyword evidence="1" id="KW-1133">Transmembrane helix</keyword>
<dbReference type="SUPFAM" id="SSF53474">
    <property type="entry name" value="alpha/beta-Hydrolases"/>
    <property type="match status" value="1"/>
</dbReference>
<dbReference type="ESTHER" id="9sphn-t0hhu1">
    <property type="family name" value="Duf_3089"/>
</dbReference>
<dbReference type="PATRIC" id="fig|1096930.3.peg.2116"/>
<proteinExistence type="predicted"/>
<dbReference type="eggNOG" id="COG2267">
    <property type="taxonomic scope" value="Bacteria"/>
</dbReference>
<dbReference type="Gene3D" id="3.40.50.1820">
    <property type="entry name" value="alpha/beta hydrolase"/>
    <property type="match status" value="1"/>
</dbReference>
<protein>
    <recommendedName>
        <fullName evidence="4">DUF3089 domain-containing protein</fullName>
    </recommendedName>
</protein>
<dbReference type="AlphaFoldDB" id="T0HHU1"/>
<keyword evidence="1" id="KW-0812">Transmembrane</keyword>
<dbReference type="InterPro" id="IPR021440">
    <property type="entry name" value="DUF3089"/>
</dbReference>
<dbReference type="EMBL" id="ATHL01000075">
    <property type="protein sequence ID" value="EQB15866.1"/>
    <property type="molecule type" value="Genomic_DNA"/>
</dbReference>
<keyword evidence="3" id="KW-1185">Reference proteome</keyword>
<comment type="caution">
    <text evidence="2">The sequence shown here is derived from an EMBL/GenBank/DDBJ whole genome shotgun (WGS) entry which is preliminary data.</text>
</comment>
<dbReference type="InterPro" id="IPR029058">
    <property type="entry name" value="AB_hydrolase_fold"/>
</dbReference>
<dbReference type="OrthoDB" id="9794645at2"/>
<organism evidence="2 3">
    <name type="scientific">Novosphingobium lindaniclasticum LE124</name>
    <dbReference type="NCBI Taxonomy" id="1096930"/>
    <lineage>
        <taxon>Bacteria</taxon>
        <taxon>Pseudomonadati</taxon>
        <taxon>Pseudomonadota</taxon>
        <taxon>Alphaproteobacteria</taxon>
        <taxon>Sphingomonadales</taxon>
        <taxon>Sphingomonadaceae</taxon>
        <taxon>Novosphingobium</taxon>
    </lineage>
</organism>
<dbReference type="RefSeq" id="WP_021233984.1">
    <property type="nucleotide sequence ID" value="NZ_ATHL01000075.1"/>
</dbReference>
<sequence length="375" mass="40514">MARKFLYVIAIIVILVIALFAALRLWSEDLTELAFVPTVEYAQKDALGPEAWRDPAMWIARPDMQDDPSRWLPPGVEKPEKPLPVAVFFVHPTSLVARSAWNGDLADALSQDRAALFVKGMASPFNRAEVWAPRYRQAAVGAFLTAAPEANRAIDLAYSDVLAAFDQFVKTIPKRRPIVVAGHSQGAFLLRRVLRDRAAGKPLGQRIVAAYVIGWPVSLAHDLPKMGLPACTGAEQTGCVVSWLSVADPADTKMLLTAYGRRTGLDGQGVAGSPFLCTNPLTGTEGGSADAATNLGTLVPDHKPDSRSASGTLAKATVPASCGPDHFLHIGPPPALDMGPYVLPGNNYHLYDVTLFWANLRADFEKRVATWQKAQ</sequence>
<evidence type="ECO:0000313" key="2">
    <source>
        <dbReference type="EMBL" id="EQB15866.1"/>
    </source>
</evidence>
<gene>
    <name evidence="2" type="ORF">L284_10675</name>
</gene>
<reference evidence="2 3" key="1">
    <citation type="journal article" date="2013" name="Genome Announc.">
        <title>Genome Sequence of Novosphingobium lindaniclasticum LE124T, Isolated from a Hexachlorocyclohexane Dumpsite.</title>
        <authorList>
            <person name="Saxena A."/>
            <person name="Nayyar N."/>
            <person name="Sangwan N."/>
            <person name="Kumari R."/>
            <person name="Khurana J.P."/>
            <person name="Lal R."/>
        </authorList>
    </citation>
    <scope>NUCLEOTIDE SEQUENCE [LARGE SCALE GENOMIC DNA]</scope>
    <source>
        <strain evidence="2 3">LE124</strain>
    </source>
</reference>
<dbReference type="Pfam" id="PF11288">
    <property type="entry name" value="DUF3089"/>
    <property type="match status" value="1"/>
</dbReference>
<accession>T0HHU1</accession>
<keyword evidence="1" id="KW-0472">Membrane</keyword>
<dbReference type="Proteomes" id="UP000015527">
    <property type="component" value="Unassembled WGS sequence"/>
</dbReference>
<evidence type="ECO:0000256" key="1">
    <source>
        <dbReference type="SAM" id="Phobius"/>
    </source>
</evidence>
<feature type="transmembrane region" description="Helical" evidence="1">
    <location>
        <begin position="5"/>
        <end position="26"/>
    </location>
</feature>
<name>T0HHU1_9SPHN</name>
<evidence type="ECO:0000313" key="3">
    <source>
        <dbReference type="Proteomes" id="UP000015527"/>
    </source>
</evidence>
<evidence type="ECO:0008006" key="4">
    <source>
        <dbReference type="Google" id="ProtNLM"/>
    </source>
</evidence>